<dbReference type="OMA" id="CEACFKL"/>
<evidence type="ECO:0000256" key="8">
    <source>
        <dbReference type="ARBA" id="ARBA00025193"/>
    </source>
</evidence>
<organism evidence="11 12">
    <name type="scientific">Ciona intestinalis</name>
    <name type="common">Transparent sea squirt</name>
    <name type="synonym">Ascidia intestinalis</name>
    <dbReference type="NCBI Taxonomy" id="7719"/>
    <lineage>
        <taxon>Eukaryota</taxon>
        <taxon>Metazoa</taxon>
        <taxon>Chordata</taxon>
        <taxon>Tunicata</taxon>
        <taxon>Ascidiacea</taxon>
        <taxon>Phlebobranchia</taxon>
        <taxon>Cionidae</taxon>
        <taxon>Ciona</taxon>
    </lineage>
</organism>
<dbReference type="GO" id="GO:0001006">
    <property type="term" value="F:RNA polymerase III type 3 promoter sequence-specific DNA binding"/>
    <property type="evidence" value="ECO:0000318"/>
    <property type="project" value="GO_Central"/>
</dbReference>
<evidence type="ECO:0000256" key="9">
    <source>
        <dbReference type="ARBA" id="ARBA00025958"/>
    </source>
</evidence>
<dbReference type="EMBL" id="EAAA01002850">
    <property type="status" value="NOT_ANNOTATED_CDS"/>
    <property type="molecule type" value="Genomic_DNA"/>
</dbReference>
<dbReference type="InParanoid" id="H2XVU3"/>
<dbReference type="AlphaFoldDB" id="H2XVU3"/>
<dbReference type="PANTHER" id="PTHR13421">
    <property type="entry name" value="SNRNA-ACTIVATING PROTEIN COMPLEX SUBUNIT 3"/>
    <property type="match status" value="1"/>
</dbReference>
<comment type="function">
    <text evidence="8">Part of the SNAPc complex required for the transcription of both RNA polymerase II and III small-nuclear RNA genes. Binds to the proximal sequence element (PSE), a non-TATA-box basal promoter element common to these 2 types of genes. Recruits TBP and BRF2 to the U6 snRNA TATA box.</text>
</comment>
<evidence type="ECO:0000256" key="5">
    <source>
        <dbReference type="ARBA" id="ARBA00023125"/>
    </source>
</evidence>
<reference evidence="11" key="3">
    <citation type="submission" date="2025-08" db="UniProtKB">
        <authorList>
            <consortium name="Ensembl"/>
        </authorList>
    </citation>
    <scope>IDENTIFICATION</scope>
</reference>
<dbReference type="Pfam" id="PF12251">
    <property type="entry name" value="SNAPC3"/>
    <property type="match status" value="1"/>
</dbReference>
<evidence type="ECO:0000313" key="11">
    <source>
        <dbReference type="Ensembl" id="ENSCINP00000033777.1"/>
    </source>
</evidence>
<sequence>DEAFCREMDIDKETLEELEQVCGVENLKCAGEDYAIIPENTGLVTLEHWKKICHEHNARETALLKCKHSEFDCALRARANGIEAKDPDDLVKGPEIVLTVCVSFPRDPHRFKKCNVEFLVLGSQKLTELRDKIPCVLDKQPVGDFTENIDHPRDIKLKDICPSSFFYIENTFFNDFRSPTNINLAKVVTDWADDNPGSTRVPENWQISKMEDCTFNELKIRLGCPYRFLHQGDCEHVVVFKDIRIFNQNDCKSRSAYPLAVTRAVFKSMSCKVCNFFSVTYVTRNDSLSDSDPSFFCEACFKLLHFDKKGNKLGNFTVFPYISPASLD</sequence>
<name>H2XVU3_CIOIN</name>
<evidence type="ECO:0000313" key="12">
    <source>
        <dbReference type="Proteomes" id="UP000008144"/>
    </source>
</evidence>
<protein>
    <recommendedName>
        <fullName evidence="3">snRNA-activating protein complex subunit 3</fullName>
    </recommendedName>
    <alternativeName>
        <fullName evidence="10">Small nuclear RNA-activating complex polypeptide 3</fullName>
    </alternativeName>
</protein>
<dbReference type="GO" id="GO:0042796">
    <property type="term" value="P:snRNA transcription by RNA polymerase III"/>
    <property type="evidence" value="ECO:0000318"/>
    <property type="project" value="GO_Central"/>
</dbReference>
<evidence type="ECO:0000256" key="10">
    <source>
        <dbReference type="ARBA" id="ARBA00029606"/>
    </source>
</evidence>
<keyword evidence="4" id="KW-0805">Transcription regulation</keyword>
<reference evidence="12" key="1">
    <citation type="journal article" date="2002" name="Science">
        <title>The draft genome of Ciona intestinalis: insights into chordate and vertebrate origins.</title>
        <authorList>
            <person name="Dehal P."/>
            <person name="Satou Y."/>
            <person name="Campbell R.K."/>
            <person name="Chapman J."/>
            <person name="Degnan B."/>
            <person name="De Tomaso A."/>
            <person name="Davidson B."/>
            <person name="Di Gregorio A."/>
            <person name="Gelpke M."/>
            <person name="Goodstein D.M."/>
            <person name="Harafuji N."/>
            <person name="Hastings K.E."/>
            <person name="Ho I."/>
            <person name="Hotta K."/>
            <person name="Huang W."/>
            <person name="Kawashima T."/>
            <person name="Lemaire P."/>
            <person name="Martinez D."/>
            <person name="Meinertzhagen I.A."/>
            <person name="Necula S."/>
            <person name="Nonaka M."/>
            <person name="Putnam N."/>
            <person name="Rash S."/>
            <person name="Saiga H."/>
            <person name="Satake M."/>
            <person name="Terry A."/>
            <person name="Yamada L."/>
            <person name="Wang H.G."/>
            <person name="Awazu S."/>
            <person name="Azumi K."/>
            <person name="Boore J."/>
            <person name="Branno M."/>
            <person name="Chin-Bow S."/>
            <person name="DeSantis R."/>
            <person name="Doyle S."/>
            <person name="Francino P."/>
            <person name="Keys D.N."/>
            <person name="Haga S."/>
            <person name="Hayashi H."/>
            <person name="Hino K."/>
            <person name="Imai K.S."/>
            <person name="Inaba K."/>
            <person name="Kano S."/>
            <person name="Kobayashi K."/>
            <person name="Kobayashi M."/>
            <person name="Lee B.I."/>
            <person name="Makabe K.W."/>
            <person name="Manohar C."/>
            <person name="Matassi G."/>
            <person name="Medina M."/>
            <person name="Mochizuki Y."/>
            <person name="Mount S."/>
            <person name="Morishita T."/>
            <person name="Miura S."/>
            <person name="Nakayama A."/>
            <person name="Nishizaka S."/>
            <person name="Nomoto H."/>
            <person name="Ohta F."/>
            <person name="Oishi K."/>
            <person name="Rigoutsos I."/>
            <person name="Sano M."/>
            <person name="Sasaki A."/>
            <person name="Sasakura Y."/>
            <person name="Shoguchi E."/>
            <person name="Shin-i T."/>
            <person name="Spagnuolo A."/>
            <person name="Stainier D."/>
            <person name="Suzuki M.M."/>
            <person name="Tassy O."/>
            <person name="Takatori N."/>
            <person name="Tokuoka M."/>
            <person name="Yagi K."/>
            <person name="Yoshizaki F."/>
            <person name="Wada S."/>
            <person name="Zhang C."/>
            <person name="Hyatt P.D."/>
            <person name="Larimer F."/>
            <person name="Detter C."/>
            <person name="Doggett N."/>
            <person name="Glavina T."/>
            <person name="Hawkins T."/>
            <person name="Richardson P."/>
            <person name="Lucas S."/>
            <person name="Kohara Y."/>
            <person name="Levine M."/>
            <person name="Satoh N."/>
            <person name="Rokhsar D.S."/>
        </authorList>
    </citation>
    <scope>NUCLEOTIDE SEQUENCE [LARGE SCALE GENOMIC DNA]</scope>
</reference>
<dbReference type="InterPro" id="IPR022042">
    <property type="entry name" value="snRNA-activating_su3"/>
</dbReference>
<evidence type="ECO:0000256" key="4">
    <source>
        <dbReference type="ARBA" id="ARBA00023015"/>
    </source>
</evidence>
<dbReference type="GO" id="GO:0003681">
    <property type="term" value="F:bent DNA binding"/>
    <property type="evidence" value="ECO:0000318"/>
    <property type="project" value="GO_Central"/>
</dbReference>
<keyword evidence="7" id="KW-0539">Nucleus</keyword>
<reference evidence="11" key="2">
    <citation type="journal article" date="2008" name="Genome Biol.">
        <title>Improved genome assembly and evidence-based global gene model set for the chordate Ciona intestinalis: new insight into intron and operon populations.</title>
        <authorList>
            <person name="Satou Y."/>
            <person name="Mineta K."/>
            <person name="Ogasawara M."/>
            <person name="Sasakura Y."/>
            <person name="Shoguchi E."/>
            <person name="Ueno K."/>
            <person name="Yamada L."/>
            <person name="Matsumoto J."/>
            <person name="Wasserscheid J."/>
            <person name="Dewar K."/>
            <person name="Wiley G.B."/>
            <person name="Macmil S.L."/>
            <person name="Roe B.A."/>
            <person name="Zeller R.W."/>
            <person name="Hastings K.E."/>
            <person name="Lemaire P."/>
            <person name="Lindquist E."/>
            <person name="Endo T."/>
            <person name="Hotta K."/>
            <person name="Inaba K."/>
        </authorList>
    </citation>
    <scope>NUCLEOTIDE SEQUENCE [LARGE SCALE GENOMIC DNA]</scope>
    <source>
        <strain evidence="11">wild type</strain>
    </source>
</reference>
<dbReference type="GO" id="GO:0042795">
    <property type="term" value="P:snRNA transcription by RNA polymerase II"/>
    <property type="evidence" value="ECO:0000318"/>
    <property type="project" value="GO_Central"/>
</dbReference>
<accession>H2XVU3</accession>
<keyword evidence="12" id="KW-1185">Reference proteome</keyword>
<evidence type="ECO:0000256" key="1">
    <source>
        <dbReference type="ARBA" id="ARBA00004123"/>
    </source>
</evidence>
<dbReference type="HOGENOM" id="CLU_041861_0_1_1"/>
<evidence type="ECO:0000256" key="6">
    <source>
        <dbReference type="ARBA" id="ARBA00023163"/>
    </source>
</evidence>
<comment type="subunit">
    <text evidence="9">Part of the SNAPc complex composed of 5 subunits: SNAPC1, SNAPC2, SNAPC3, SNAPC4 and SNAPC5. SNAPC3 interacts with SNAPC1.</text>
</comment>
<evidence type="ECO:0000256" key="3">
    <source>
        <dbReference type="ARBA" id="ARBA00013634"/>
    </source>
</evidence>
<dbReference type="GeneTree" id="ENSGT00390000005708"/>
<evidence type="ECO:0000256" key="7">
    <source>
        <dbReference type="ARBA" id="ARBA00023242"/>
    </source>
</evidence>
<dbReference type="FunCoup" id="H2XVU3">
    <property type="interactions" value="66"/>
</dbReference>
<dbReference type="Ensembl" id="ENSCINT00000036015.1">
    <property type="protein sequence ID" value="ENSCINP00000033777.1"/>
    <property type="gene ID" value="ENSCING00000021468.1"/>
</dbReference>
<dbReference type="STRING" id="7719.ENSCINP00000033777"/>
<dbReference type="PANTHER" id="PTHR13421:SF16">
    <property type="entry name" value="SNRNA-ACTIVATING PROTEIN COMPLEX SUBUNIT 3"/>
    <property type="match status" value="1"/>
</dbReference>
<dbReference type="Proteomes" id="UP000008144">
    <property type="component" value="Chromosome 9"/>
</dbReference>
<comment type="similarity">
    <text evidence="2">Belongs to the SNAPC3/SRD2 family.</text>
</comment>
<dbReference type="GO" id="GO:0005634">
    <property type="term" value="C:nucleus"/>
    <property type="evidence" value="ECO:0007669"/>
    <property type="project" value="UniProtKB-SubCell"/>
</dbReference>
<dbReference type="GO" id="GO:0019185">
    <property type="term" value="C:snRNA-activating protein complex"/>
    <property type="evidence" value="ECO:0000318"/>
    <property type="project" value="GO_Central"/>
</dbReference>
<proteinExistence type="inferred from homology"/>
<keyword evidence="6" id="KW-0804">Transcription</keyword>
<comment type="subcellular location">
    <subcellularLocation>
        <location evidence="1">Nucleus</location>
    </subcellularLocation>
</comment>
<keyword evidence="5" id="KW-0238">DNA-binding</keyword>
<reference evidence="11" key="4">
    <citation type="submission" date="2025-09" db="UniProtKB">
        <authorList>
            <consortium name="Ensembl"/>
        </authorList>
    </citation>
    <scope>IDENTIFICATION</scope>
</reference>
<evidence type="ECO:0000256" key="2">
    <source>
        <dbReference type="ARBA" id="ARBA00010410"/>
    </source>
</evidence>